<comment type="caution">
    <text evidence="1">The sequence shown here is derived from an EMBL/GenBank/DDBJ whole genome shotgun (WGS) entry which is preliminary data.</text>
</comment>
<sequence length="108" mass="12105">MDDLREQYANWPRARRKSARIAVRMSFSNFKNTMENPVDVDAEGMQMEQKKDANVNVRLKIKIPSTNVNSKIVTVFGLLQLSGVNAAEASSSPVLSFHKRKGIYGSCD</sequence>
<reference evidence="1 2" key="2">
    <citation type="journal article" date="2022" name="Mol. Ecol. Resour.">
        <title>The genomes of chicory, endive, great burdock and yacon provide insights into Asteraceae paleo-polyploidization history and plant inulin production.</title>
        <authorList>
            <person name="Fan W."/>
            <person name="Wang S."/>
            <person name="Wang H."/>
            <person name="Wang A."/>
            <person name="Jiang F."/>
            <person name="Liu H."/>
            <person name="Zhao H."/>
            <person name="Xu D."/>
            <person name="Zhang Y."/>
        </authorList>
    </citation>
    <scope>NUCLEOTIDE SEQUENCE [LARGE SCALE GENOMIC DNA]</scope>
    <source>
        <strain evidence="2">cv. Niubang</strain>
    </source>
</reference>
<dbReference type="Proteomes" id="UP001055879">
    <property type="component" value="Linkage Group LG06"/>
</dbReference>
<dbReference type="EMBL" id="CM042052">
    <property type="protein sequence ID" value="KAI3720291.1"/>
    <property type="molecule type" value="Genomic_DNA"/>
</dbReference>
<organism evidence="1 2">
    <name type="scientific">Arctium lappa</name>
    <name type="common">Greater burdock</name>
    <name type="synonym">Lappa major</name>
    <dbReference type="NCBI Taxonomy" id="4217"/>
    <lineage>
        <taxon>Eukaryota</taxon>
        <taxon>Viridiplantae</taxon>
        <taxon>Streptophyta</taxon>
        <taxon>Embryophyta</taxon>
        <taxon>Tracheophyta</taxon>
        <taxon>Spermatophyta</taxon>
        <taxon>Magnoliopsida</taxon>
        <taxon>eudicotyledons</taxon>
        <taxon>Gunneridae</taxon>
        <taxon>Pentapetalae</taxon>
        <taxon>asterids</taxon>
        <taxon>campanulids</taxon>
        <taxon>Asterales</taxon>
        <taxon>Asteraceae</taxon>
        <taxon>Carduoideae</taxon>
        <taxon>Cardueae</taxon>
        <taxon>Arctiinae</taxon>
        <taxon>Arctium</taxon>
    </lineage>
</organism>
<reference evidence="2" key="1">
    <citation type="journal article" date="2022" name="Mol. Ecol. Resour.">
        <title>The genomes of chicory, endive, great burdock and yacon provide insights into Asteraceae palaeo-polyploidization history and plant inulin production.</title>
        <authorList>
            <person name="Fan W."/>
            <person name="Wang S."/>
            <person name="Wang H."/>
            <person name="Wang A."/>
            <person name="Jiang F."/>
            <person name="Liu H."/>
            <person name="Zhao H."/>
            <person name="Xu D."/>
            <person name="Zhang Y."/>
        </authorList>
    </citation>
    <scope>NUCLEOTIDE SEQUENCE [LARGE SCALE GENOMIC DNA]</scope>
    <source>
        <strain evidence="2">cv. Niubang</strain>
    </source>
</reference>
<name>A0ACB9BDG7_ARCLA</name>
<keyword evidence="2" id="KW-1185">Reference proteome</keyword>
<proteinExistence type="predicted"/>
<accession>A0ACB9BDG7</accession>
<protein>
    <submittedName>
        <fullName evidence="1">Uncharacterized protein</fullName>
    </submittedName>
</protein>
<evidence type="ECO:0000313" key="2">
    <source>
        <dbReference type="Proteomes" id="UP001055879"/>
    </source>
</evidence>
<evidence type="ECO:0000313" key="1">
    <source>
        <dbReference type="EMBL" id="KAI3720291.1"/>
    </source>
</evidence>
<gene>
    <name evidence="1" type="ORF">L6452_21206</name>
</gene>